<dbReference type="AlphaFoldDB" id="A0A1R3JWC2"/>
<dbReference type="EMBL" id="AWWV01006933">
    <property type="protein sequence ID" value="OMO99128.1"/>
    <property type="molecule type" value="Genomic_DNA"/>
</dbReference>
<reference evidence="2 3" key="1">
    <citation type="submission" date="2013-09" db="EMBL/GenBank/DDBJ databases">
        <title>Corchorus capsularis genome sequencing.</title>
        <authorList>
            <person name="Alam M."/>
            <person name="Haque M.S."/>
            <person name="Islam M.S."/>
            <person name="Emdad E.M."/>
            <person name="Islam M.M."/>
            <person name="Ahmed B."/>
            <person name="Halim A."/>
            <person name="Hossen Q.M.M."/>
            <person name="Hossain M.Z."/>
            <person name="Ahmed R."/>
            <person name="Khan M.M."/>
            <person name="Islam R."/>
            <person name="Rashid M.M."/>
            <person name="Khan S.A."/>
            <person name="Rahman M.S."/>
            <person name="Alam M."/>
        </authorList>
    </citation>
    <scope>NUCLEOTIDE SEQUENCE [LARGE SCALE GENOMIC DNA]</scope>
    <source>
        <strain evidence="3">cv. CVL-1</strain>
        <tissue evidence="2">Whole seedling</tissue>
    </source>
</reference>
<comment type="caution">
    <text evidence="2">The sequence shown here is derived from an EMBL/GenBank/DDBJ whole genome shotgun (WGS) entry which is preliminary data.</text>
</comment>
<feature type="region of interest" description="Disordered" evidence="1">
    <location>
        <begin position="1"/>
        <end position="21"/>
    </location>
</feature>
<accession>A0A1R3JWC2</accession>
<protein>
    <submittedName>
        <fullName evidence="2">Uncharacterized protein</fullName>
    </submittedName>
</protein>
<sequence length="21" mass="2227">MEDVRGKEGEVSGGLGFSIEM</sequence>
<evidence type="ECO:0000256" key="1">
    <source>
        <dbReference type="SAM" id="MobiDB-lite"/>
    </source>
</evidence>
<evidence type="ECO:0000313" key="2">
    <source>
        <dbReference type="EMBL" id="OMO99128.1"/>
    </source>
</evidence>
<feature type="compositionally biased region" description="Gly residues" evidence="1">
    <location>
        <begin position="11"/>
        <end position="21"/>
    </location>
</feature>
<organism evidence="2 3">
    <name type="scientific">Corchorus capsularis</name>
    <name type="common">Jute</name>
    <dbReference type="NCBI Taxonomy" id="210143"/>
    <lineage>
        <taxon>Eukaryota</taxon>
        <taxon>Viridiplantae</taxon>
        <taxon>Streptophyta</taxon>
        <taxon>Embryophyta</taxon>
        <taxon>Tracheophyta</taxon>
        <taxon>Spermatophyta</taxon>
        <taxon>Magnoliopsida</taxon>
        <taxon>eudicotyledons</taxon>
        <taxon>Gunneridae</taxon>
        <taxon>Pentapetalae</taxon>
        <taxon>rosids</taxon>
        <taxon>malvids</taxon>
        <taxon>Malvales</taxon>
        <taxon>Malvaceae</taxon>
        <taxon>Grewioideae</taxon>
        <taxon>Apeibeae</taxon>
        <taxon>Corchorus</taxon>
    </lineage>
</organism>
<proteinExistence type="predicted"/>
<dbReference type="Gramene" id="OMO99128">
    <property type="protein sequence ID" value="OMO99128"/>
    <property type="gene ID" value="CCACVL1_03918"/>
</dbReference>
<name>A0A1R3JWC2_COCAP</name>
<dbReference type="Proteomes" id="UP000188268">
    <property type="component" value="Unassembled WGS sequence"/>
</dbReference>
<evidence type="ECO:0000313" key="3">
    <source>
        <dbReference type="Proteomes" id="UP000188268"/>
    </source>
</evidence>
<keyword evidence="3" id="KW-1185">Reference proteome</keyword>
<gene>
    <name evidence="2" type="ORF">CCACVL1_03918</name>
</gene>
<feature type="compositionally biased region" description="Basic and acidic residues" evidence="1">
    <location>
        <begin position="1"/>
        <end position="10"/>
    </location>
</feature>